<reference evidence="1" key="4">
    <citation type="submission" date="2019-03" db="UniProtKB">
        <authorList>
            <consortium name="EnsemblPlants"/>
        </authorList>
    </citation>
    <scope>IDENTIFICATION</scope>
</reference>
<accession>A0A453K2Y3</accession>
<reference evidence="2" key="1">
    <citation type="journal article" date="2014" name="Science">
        <title>Ancient hybridizations among the ancestral genomes of bread wheat.</title>
        <authorList>
            <consortium name="International Wheat Genome Sequencing Consortium,"/>
            <person name="Marcussen T."/>
            <person name="Sandve S.R."/>
            <person name="Heier L."/>
            <person name="Spannagl M."/>
            <person name="Pfeifer M."/>
            <person name="Jakobsen K.S."/>
            <person name="Wulff B.B."/>
            <person name="Steuernagel B."/>
            <person name="Mayer K.F."/>
            <person name="Olsen O.A."/>
        </authorList>
    </citation>
    <scope>NUCLEOTIDE SEQUENCE [LARGE SCALE GENOMIC DNA]</scope>
    <source>
        <strain evidence="2">cv. AL8/78</strain>
    </source>
</reference>
<dbReference type="AlphaFoldDB" id="A0A453K2Y3"/>
<organism evidence="1 2">
    <name type="scientific">Aegilops tauschii subsp. strangulata</name>
    <name type="common">Goatgrass</name>
    <dbReference type="NCBI Taxonomy" id="200361"/>
    <lineage>
        <taxon>Eukaryota</taxon>
        <taxon>Viridiplantae</taxon>
        <taxon>Streptophyta</taxon>
        <taxon>Embryophyta</taxon>
        <taxon>Tracheophyta</taxon>
        <taxon>Spermatophyta</taxon>
        <taxon>Magnoliopsida</taxon>
        <taxon>Liliopsida</taxon>
        <taxon>Poales</taxon>
        <taxon>Poaceae</taxon>
        <taxon>BOP clade</taxon>
        <taxon>Pooideae</taxon>
        <taxon>Triticodae</taxon>
        <taxon>Triticeae</taxon>
        <taxon>Triticinae</taxon>
        <taxon>Aegilops</taxon>
    </lineage>
</organism>
<dbReference type="EnsemblPlants" id="AET5Gv20272100.9">
    <property type="protein sequence ID" value="AET5Gv20272100.9"/>
    <property type="gene ID" value="AET5Gv20272100"/>
</dbReference>
<evidence type="ECO:0000313" key="2">
    <source>
        <dbReference type="Proteomes" id="UP000015105"/>
    </source>
</evidence>
<evidence type="ECO:0000313" key="1">
    <source>
        <dbReference type="EnsemblPlants" id="AET5Gv20272100.9"/>
    </source>
</evidence>
<name>A0A453K2Y3_AEGTS</name>
<proteinExistence type="predicted"/>
<protein>
    <submittedName>
        <fullName evidence="1">Uncharacterized protein</fullName>
    </submittedName>
</protein>
<sequence length="45" mass="4897">MQRNPNLLTLLRYTLVCCSSTFMCAATVPTLLCRASNQGMSVVST</sequence>
<dbReference type="Proteomes" id="UP000015105">
    <property type="component" value="Chromosome 5D"/>
</dbReference>
<keyword evidence="2" id="KW-1185">Reference proteome</keyword>
<reference evidence="2" key="2">
    <citation type="journal article" date="2017" name="Nat. Plants">
        <title>The Aegilops tauschii genome reveals multiple impacts of transposons.</title>
        <authorList>
            <person name="Zhao G."/>
            <person name="Zou C."/>
            <person name="Li K."/>
            <person name="Wang K."/>
            <person name="Li T."/>
            <person name="Gao L."/>
            <person name="Zhang X."/>
            <person name="Wang H."/>
            <person name="Yang Z."/>
            <person name="Liu X."/>
            <person name="Jiang W."/>
            <person name="Mao L."/>
            <person name="Kong X."/>
            <person name="Jiao Y."/>
            <person name="Jia J."/>
        </authorList>
    </citation>
    <scope>NUCLEOTIDE SEQUENCE [LARGE SCALE GENOMIC DNA]</scope>
    <source>
        <strain evidence="2">cv. AL8/78</strain>
    </source>
</reference>
<reference evidence="1" key="5">
    <citation type="journal article" date="2021" name="G3 (Bethesda)">
        <title>Aegilops tauschii genome assembly Aet v5.0 features greater sequence contiguity and improved annotation.</title>
        <authorList>
            <person name="Wang L."/>
            <person name="Zhu T."/>
            <person name="Rodriguez J.C."/>
            <person name="Deal K.R."/>
            <person name="Dubcovsky J."/>
            <person name="McGuire P.E."/>
            <person name="Lux T."/>
            <person name="Spannagl M."/>
            <person name="Mayer K.F.X."/>
            <person name="Baldrich P."/>
            <person name="Meyers B.C."/>
            <person name="Huo N."/>
            <person name="Gu Y.Q."/>
            <person name="Zhou H."/>
            <person name="Devos K.M."/>
            <person name="Bennetzen J.L."/>
            <person name="Unver T."/>
            <person name="Budak H."/>
            <person name="Gulick P.J."/>
            <person name="Galiba G."/>
            <person name="Kalapos B."/>
            <person name="Nelson D.R."/>
            <person name="Li P."/>
            <person name="You F.M."/>
            <person name="Luo M.C."/>
            <person name="Dvorak J."/>
        </authorList>
    </citation>
    <scope>NUCLEOTIDE SEQUENCE [LARGE SCALE GENOMIC DNA]</scope>
    <source>
        <strain evidence="1">cv. AL8/78</strain>
    </source>
</reference>
<dbReference type="Gramene" id="AET5Gv20272100.9">
    <property type="protein sequence ID" value="AET5Gv20272100.9"/>
    <property type="gene ID" value="AET5Gv20272100"/>
</dbReference>
<reference evidence="1" key="3">
    <citation type="journal article" date="2017" name="Nature">
        <title>Genome sequence of the progenitor of the wheat D genome Aegilops tauschii.</title>
        <authorList>
            <person name="Luo M.C."/>
            <person name="Gu Y.Q."/>
            <person name="Puiu D."/>
            <person name="Wang H."/>
            <person name="Twardziok S.O."/>
            <person name="Deal K.R."/>
            <person name="Huo N."/>
            <person name="Zhu T."/>
            <person name="Wang L."/>
            <person name="Wang Y."/>
            <person name="McGuire P.E."/>
            <person name="Liu S."/>
            <person name="Long H."/>
            <person name="Ramasamy R.K."/>
            <person name="Rodriguez J.C."/>
            <person name="Van S.L."/>
            <person name="Yuan L."/>
            <person name="Wang Z."/>
            <person name="Xia Z."/>
            <person name="Xiao L."/>
            <person name="Anderson O.D."/>
            <person name="Ouyang S."/>
            <person name="Liang Y."/>
            <person name="Zimin A.V."/>
            <person name="Pertea G."/>
            <person name="Qi P."/>
            <person name="Bennetzen J.L."/>
            <person name="Dai X."/>
            <person name="Dawson M.W."/>
            <person name="Muller H.G."/>
            <person name="Kugler K."/>
            <person name="Rivarola-Duarte L."/>
            <person name="Spannagl M."/>
            <person name="Mayer K.F.X."/>
            <person name="Lu F.H."/>
            <person name="Bevan M.W."/>
            <person name="Leroy P."/>
            <person name="Li P."/>
            <person name="You F.M."/>
            <person name="Sun Q."/>
            <person name="Liu Z."/>
            <person name="Lyons E."/>
            <person name="Wicker T."/>
            <person name="Salzberg S.L."/>
            <person name="Devos K.M."/>
            <person name="Dvorak J."/>
        </authorList>
    </citation>
    <scope>NUCLEOTIDE SEQUENCE [LARGE SCALE GENOMIC DNA]</scope>
    <source>
        <strain evidence="1">cv. AL8/78</strain>
    </source>
</reference>